<organism evidence="4 5">
    <name type="scientific">Oerskovia turbata</name>
    <dbReference type="NCBI Taxonomy" id="1713"/>
    <lineage>
        <taxon>Bacteria</taxon>
        <taxon>Bacillati</taxon>
        <taxon>Actinomycetota</taxon>
        <taxon>Actinomycetes</taxon>
        <taxon>Micrococcales</taxon>
        <taxon>Cellulomonadaceae</taxon>
        <taxon>Oerskovia</taxon>
    </lineage>
</organism>
<gene>
    <name evidence="3" type="ORF">EQW73_06175</name>
    <name evidence="4" type="ORF">EQW78_02245</name>
</gene>
<keyword evidence="6" id="KW-1185">Reference proteome</keyword>
<feature type="transmembrane region" description="Helical" evidence="2">
    <location>
        <begin position="46"/>
        <end position="62"/>
    </location>
</feature>
<evidence type="ECO:0000256" key="1">
    <source>
        <dbReference type="SAM" id="MobiDB-lite"/>
    </source>
</evidence>
<keyword evidence="2" id="KW-0812">Transmembrane</keyword>
<comment type="caution">
    <text evidence="4">The sequence shown here is derived from an EMBL/GenBank/DDBJ whole genome shotgun (WGS) entry which is preliminary data.</text>
</comment>
<dbReference type="EMBL" id="SDJR01000003">
    <property type="protein sequence ID" value="RXR27028.1"/>
    <property type="molecule type" value="Genomic_DNA"/>
</dbReference>
<protein>
    <submittedName>
        <fullName evidence="4">DUF2516 family protein</fullName>
    </submittedName>
</protein>
<dbReference type="Pfam" id="PF10724">
    <property type="entry name" value="DUF2516"/>
    <property type="match status" value="1"/>
</dbReference>
<name>A0A4Q1L347_9CELL</name>
<keyword evidence="2" id="KW-1133">Transmembrane helix</keyword>
<keyword evidence="2" id="KW-0472">Membrane</keyword>
<feature type="transmembrane region" description="Helical" evidence="2">
    <location>
        <begin position="68"/>
        <end position="85"/>
    </location>
</feature>
<dbReference type="EMBL" id="SDJQ01000003">
    <property type="protein sequence ID" value="RXR36404.1"/>
    <property type="molecule type" value="Genomic_DNA"/>
</dbReference>
<dbReference type="RefSeq" id="WP_036570254.1">
    <property type="nucleotide sequence ID" value="NZ_JOFV01000001.1"/>
</dbReference>
<dbReference type="Proteomes" id="UP000289805">
    <property type="component" value="Unassembled WGS sequence"/>
</dbReference>
<feature type="region of interest" description="Disordered" evidence="1">
    <location>
        <begin position="93"/>
        <end position="115"/>
    </location>
</feature>
<dbReference type="STRING" id="1713.GCA_000718325_00101"/>
<evidence type="ECO:0000313" key="5">
    <source>
        <dbReference type="Proteomes" id="UP000289805"/>
    </source>
</evidence>
<proteinExistence type="predicted"/>
<accession>A0A4Q1L347</accession>
<evidence type="ECO:0000313" key="6">
    <source>
        <dbReference type="Proteomes" id="UP000290517"/>
    </source>
</evidence>
<sequence>MFGAAQTLVYLVLFLAVFVAQLVALVDAASRPKNAYTAEGKLTKNIWLLILGVCAALGFIALPPMGASVGFLNIFAVAPAVIYLVDVRPRLKPYGRGSGGSGGSGGNRGGRPGGW</sequence>
<dbReference type="AlphaFoldDB" id="A0A4Q1L347"/>
<dbReference type="OrthoDB" id="4774469at2"/>
<evidence type="ECO:0000313" key="4">
    <source>
        <dbReference type="EMBL" id="RXR36404.1"/>
    </source>
</evidence>
<evidence type="ECO:0000313" key="3">
    <source>
        <dbReference type="EMBL" id="RXR27028.1"/>
    </source>
</evidence>
<dbReference type="InterPro" id="IPR019662">
    <property type="entry name" value="DUF2516"/>
</dbReference>
<feature type="transmembrane region" description="Helical" evidence="2">
    <location>
        <begin position="6"/>
        <end position="26"/>
    </location>
</feature>
<feature type="compositionally biased region" description="Gly residues" evidence="1">
    <location>
        <begin position="96"/>
        <end position="115"/>
    </location>
</feature>
<dbReference type="Proteomes" id="UP000290517">
    <property type="component" value="Unassembled WGS sequence"/>
</dbReference>
<reference evidence="5 6" key="1">
    <citation type="submission" date="2019-01" db="EMBL/GenBank/DDBJ databases">
        <title>Oerskovia turbata Genome sequencing and assembly.</title>
        <authorList>
            <person name="Dou T."/>
        </authorList>
    </citation>
    <scope>NUCLEOTIDE SEQUENCE [LARGE SCALE GENOMIC DNA]</scope>
    <source>
        <strain evidence="4 5">JCM12123</strain>
        <strain evidence="3 6">JCM3160</strain>
    </source>
</reference>
<evidence type="ECO:0000256" key="2">
    <source>
        <dbReference type="SAM" id="Phobius"/>
    </source>
</evidence>